<evidence type="ECO:0000256" key="5">
    <source>
        <dbReference type="ARBA" id="ARBA00017171"/>
    </source>
</evidence>
<evidence type="ECO:0000313" key="18">
    <source>
        <dbReference type="Proteomes" id="UP000066284"/>
    </source>
</evidence>
<comment type="similarity">
    <text evidence="3 15">Belongs to the CDP-alcohol phosphatidyltransferase class-I family.</text>
</comment>
<dbReference type="STRING" id="1715989.NITINOP_0101"/>
<dbReference type="OrthoDB" id="9777147at2"/>
<evidence type="ECO:0000256" key="1">
    <source>
        <dbReference type="ARBA" id="ARBA00000287"/>
    </source>
</evidence>
<keyword evidence="12" id="KW-0594">Phospholipid biosynthesis</keyword>
<evidence type="ECO:0000313" key="17">
    <source>
        <dbReference type="EMBL" id="CUQ65077.1"/>
    </source>
</evidence>
<dbReference type="InterPro" id="IPR043130">
    <property type="entry name" value="CDP-OH_PTrfase_TM_dom"/>
</dbReference>
<comment type="subcellular location">
    <subcellularLocation>
        <location evidence="2">Endomembrane system</location>
        <topology evidence="2">Multi-pass membrane protein</topology>
    </subcellularLocation>
</comment>
<dbReference type="EMBL" id="LN885086">
    <property type="protein sequence ID" value="CUQ65077.1"/>
    <property type="molecule type" value="Genomic_DNA"/>
</dbReference>
<evidence type="ECO:0000256" key="7">
    <source>
        <dbReference type="ARBA" id="ARBA00022679"/>
    </source>
</evidence>
<keyword evidence="9 16" id="KW-1133">Transmembrane helix</keyword>
<dbReference type="PANTHER" id="PTHR14269">
    <property type="entry name" value="CDP-DIACYLGLYCEROL--GLYCEROL-3-PHOSPHATE 3-PHOSPHATIDYLTRANSFERASE-RELATED"/>
    <property type="match status" value="1"/>
</dbReference>
<dbReference type="Pfam" id="PF01066">
    <property type="entry name" value="CDP-OH_P_transf"/>
    <property type="match status" value="1"/>
</dbReference>
<protein>
    <recommendedName>
        <fullName evidence="5">CDP-diacylglycerol--serine O-phosphatidyltransferase</fullName>
        <ecNumber evidence="4">2.7.8.8</ecNumber>
    </recommendedName>
    <alternativeName>
        <fullName evidence="14">Phosphatidylserine synthase</fullName>
    </alternativeName>
</protein>
<dbReference type="Gene3D" id="1.20.120.1760">
    <property type="match status" value="1"/>
</dbReference>
<dbReference type="EC" id="2.7.8.8" evidence="4"/>
<dbReference type="GO" id="GO:0003882">
    <property type="term" value="F:CDP-diacylglycerol-serine O-phosphatidyltransferase activity"/>
    <property type="evidence" value="ECO:0007669"/>
    <property type="project" value="UniProtKB-EC"/>
</dbReference>
<dbReference type="PANTHER" id="PTHR14269:SF61">
    <property type="entry name" value="CDP-DIACYLGLYCEROL--SERINE O-PHOSPHATIDYLTRANSFERASE"/>
    <property type="match status" value="1"/>
</dbReference>
<feature type="transmembrane region" description="Helical" evidence="16">
    <location>
        <begin position="140"/>
        <end position="159"/>
    </location>
</feature>
<evidence type="ECO:0000256" key="15">
    <source>
        <dbReference type="RuleBase" id="RU003750"/>
    </source>
</evidence>
<evidence type="ECO:0000256" key="10">
    <source>
        <dbReference type="ARBA" id="ARBA00023098"/>
    </source>
</evidence>
<dbReference type="RefSeq" id="WP_062481743.1">
    <property type="nucleotide sequence ID" value="NZ_LN885086.1"/>
</dbReference>
<dbReference type="InterPro" id="IPR004533">
    <property type="entry name" value="CDP-diaglyc--ser_O-PTrfase"/>
</dbReference>
<feature type="transmembrane region" description="Helical" evidence="16">
    <location>
        <begin position="20"/>
        <end position="42"/>
    </location>
</feature>
<evidence type="ECO:0000256" key="13">
    <source>
        <dbReference type="ARBA" id="ARBA00023264"/>
    </source>
</evidence>
<keyword evidence="6" id="KW-0444">Lipid biosynthesis</keyword>
<feature type="transmembrane region" description="Helical" evidence="16">
    <location>
        <begin position="171"/>
        <end position="187"/>
    </location>
</feature>
<dbReference type="AlphaFoldDB" id="A0A0S4KME5"/>
<evidence type="ECO:0000256" key="12">
    <source>
        <dbReference type="ARBA" id="ARBA00023209"/>
    </source>
</evidence>
<dbReference type="InterPro" id="IPR048254">
    <property type="entry name" value="CDP_ALCOHOL_P_TRANSF_CS"/>
</dbReference>
<evidence type="ECO:0000256" key="3">
    <source>
        <dbReference type="ARBA" id="ARBA00010441"/>
    </source>
</evidence>
<gene>
    <name evidence="17" type="primary">pssA</name>
    <name evidence="17" type="ORF">NITINOP_0101</name>
</gene>
<sequence length="268" mass="28743">MKSAGLKHSFGKDGKRRKAAMHLIPNLFTTGNLFCGVYAILLVFNAEYLAAAVAILVAMVFDVLDGKSARLTNSTSHFGLEYDSLSDVVSFGVAPGFLIYSWALSGQGTLGVAVMFAYVAMGAVRLARFNSTVALSDGKYFTGLAIPAAAGVVASLVVFDHYALRMGQETKPVVVLIVTLMLAFLMVSTIKYRSFKDLKFRGPQQITYLVWGILGLMMVTAWPPVMLFVVFAGYALLGPVEKLAGLIVRAAGKKGVAKTELPEPESKA</sequence>
<dbReference type="GO" id="GO:0008654">
    <property type="term" value="P:phospholipid biosynthetic process"/>
    <property type="evidence" value="ECO:0007669"/>
    <property type="project" value="UniProtKB-KW"/>
</dbReference>
<evidence type="ECO:0000256" key="2">
    <source>
        <dbReference type="ARBA" id="ARBA00004127"/>
    </source>
</evidence>
<keyword evidence="18" id="KW-1185">Reference proteome</keyword>
<keyword evidence="7 15" id="KW-0808">Transferase</keyword>
<organism evidence="17 18">
    <name type="scientific">Candidatus Nitrospira inopinata</name>
    <dbReference type="NCBI Taxonomy" id="1715989"/>
    <lineage>
        <taxon>Bacteria</taxon>
        <taxon>Pseudomonadati</taxon>
        <taxon>Nitrospirota</taxon>
        <taxon>Nitrospiria</taxon>
        <taxon>Nitrospirales</taxon>
        <taxon>Nitrospiraceae</taxon>
        <taxon>Nitrospira</taxon>
    </lineage>
</organism>
<reference evidence="18" key="1">
    <citation type="submission" date="2015-09" db="EMBL/GenBank/DDBJ databases">
        <authorList>
            <person name="Daims H."/>
        </authorList>
    </citation>
    <scope>NUCLEOTIDE SEQUENCE [LARGE SCALE GENOMIC DNA]</scope>
</reference>
<proteinExistence type="inferred from homology"/>
<dbReference type="GO" id="GO:0012505">
    <property type="term" value="C:endomembrane system"/>
    <property type="evidence" value="ECO:0007669"/>
    <property type="project" value="UniProtKB-SubCell"/>
</dbReference>
<dbReference type="InterPro" id="IPR050324">
    <property type="entry name" value="CDP-alcohol_PTase-I"/>
</dbReference>
<evidence type="ECO:0000256" key="6">
    <source>
        <dbReference type="ARBA" id="ARBA00022516"/>
    </source>
</evidence>
<keyword evidence="8 16" id="KW-0812">Transmembrane</keyword>
<keyword evidence="13" id="KW-1208">Phospholipid metabolism</keyword>
<dbReference type="InterPro" id="IPR000462">
    <property type="entry name" value="CDP-OH_P_trans"/>
</dbReference>
<keyword evidence="10" id="KW-0443">Lipid metabolism</keyword>
<feature type="transmembrane region" description="Helical" evidence="16">
    <location>
        <begin position="208"/>
        <end position="237"/>
    </location>
</feature>
<evidence type="ECO:0000256" key="9">
    <source>
        <dbReference type="ARBA" id="ARBA00022989"/>
    </source>
</evidence>
<evidence type="ECO:0000256" key="14">
    <source>
        <dbReference type="ARBA" id="ARBA00032361"/>
    </source>
</evidence>
<dbReference type="KEGG" id="nio:NITINOP_0101"/>
<accession>A0A0S4KME5</accession>
<feature type="transmembrane region" description="Helical" evidence="16">
    <location>
        <begin position="109"/>
        <end position="128"/>
    </location>
</feature>
<evidence type="ECO:0000256" key="4">
    <source>
        <dbReference type="ARBA" id="ARBA00013174"/>
    </source>
</evidence>
<keyword evidence="11 16" id="KW-0472">Membrane</keyword>
<dbReference type="PROSITE" id="PS00379">
    <property type="entry name" value="CDP_ALCOHOL_P_TRANSF"/>
    <property type="match status" value="1"/>
</dbReference>
<evidence type="ECO:0000256" key="11">
    <source>
        <dbReference type="ARBA" id="ARBA00023136"/>
    </source>
</evidence>
<dbReference type="NCBIfam" id="TIGR00473">
    <property type="entry name" value="pssA"/>
    <property type="match status" value="1"/>
</dbReference>
<dbReference type="GO" id="GO:0016020">
    <property type="term" value="C:membrane"/>
    <property type="evidence" value="ECO:0007669"/>
    <property type="project" value="InterPro"/>
</dbReference>
<comment type="catalytic activity">
    <reaction evidence="1">
        <text>a CDP-1,2-diacyl-sn-glycerol + L-serine = a 1,2-diacyl-sn-glycero-3-phospho-L-serine + CMP + H(+)</text>
        <dbReference type="Rhea" id="RHEA:16913"/>
        <dbReference type="ChEBI" id="CHEBI:15378"/>
        <dbReference type="ChEBI" id="CHEBI:33384"/>
        <dbReference type="ChEBI" id="CHEBI:57262"/>
        <dbReference type="ChEBI" id="CHEBI:58332"/>
        <dbReference type="ChEBI" id="CHEBI:60377"/>
        <dbReference type="EC" id="2.7.8.8"/>
    </reaction>
</comment>
<evidence type="ECO:0000256" key="8">
    <source>
        <dbReference type="ARBA" id="ARBA00022692"/>
    </source>
</evidence>
<name>A0A0S4KME5_9BACT</name>
<evidence type="ECO:0000256" key="16">
    <source>
        <dbReference type="SAM" id="Phobius"/>
    </source>
</evidence>
<dbReference type="Proteomes" id="UP000066284">
    <property type="component" value="Chromosome 1"/>
</dbReference>